<organism evidence="2 3">
    <name type="scientific">Novosphingobium sediminicola</name>
    <dbReference type="NCBI Taxonomy" id="563162"/>
    <lineage>
        <taxon>Bacteria</taxon>
        <taxon>Pseudomonadati</taxon>
        <taxon>Pseudomonadota</taxon>
        <taxon>Alphaproteobacteria</taxon>
        <taxon>Sphingomonadales</taxon>
        <taxon>Sphingomonadaceae</taxon>
        <taxon>Novosphingobium</taxon>
    </lineage>
</organism>
<proteinExistence type="predicted"/>
<name>A0A7W6CJN7_9SPHN</name>
<evidence type="ECO:0000313" key="2">
    <source>
        <dbReference type="EMBL" id="MBB3957798.1"/>
    </source>
</evidence>
<feature type="compositionally biased region" description="Basic and acidic residues" evidence="1">
    <location>
        <begin position="102"/>
        <end position="131"/>
    </location>
</feature>
<comment type="caution">
    <text evidence="2">The sequence shown here is derived from an EMBL/GenBank/DDBJ whole genome shotgun (WGS) entry which is preliminary data.</text>
</comment>
<reference evidence="2 3" key="1">
    <citation type="submission" date="2020-08" db="EMBL/GenBank/DDBJ databases">
        <title>Genomic Encyclopedia of Type Strains, Phase IV (KMG-IV): sequencing the most valuable type-strain genomes for metagenomic binning, comparative biology and taxonomic classification.</title>
        <authorList>
            <person name="Goeker M."/>
        </authorList>
    </citation>
    <scope>NUCLEOTIDE SEQUENCE [LARGE SCALE GENOMIC DNA]</scope>
    <source>
        <strain evidence="2 3">DSM 27057</strain>
    </source>
</reference>
<dbReference type="EMBL" id="JACIDX010000037">
    <property type="protein sequence ID" value="MBB3957798.1"/>
    <property type="molecule type" value="Genomic_DNA"/>
</dbReference>
<evidence type="ECO:0000256" key="1">
    <source>
        <dbReference type="SAM" id="MobiDB-lite"/>
    </source>
</evidence>
<gene>
    <name evidence="2" type="ORF">GGR38_004773</name>
</gene>
<sequence>MRLTPFQPQQPITMVKNETPSIFAMHKKPPLILYFYFYSINLRGMVVNLLKSACIVLTMAGVLCLNNAAYAKVESEKGRPSPIHLNSHAGSNSKSPVFSNSWHRDDPNYGKQVREWAHEHRGEHSHSSSPS</sequence>
<dbReference type="Proteomes" id="UP000548867">
    <property type="component" value="Unassembled WGS sequence"/>
</dbReference>
<keyword evidence="3" id="KW-1185">Reference proteome</keyword>
<dbReference type="RefSeq" id="WP_183629395.1">
    <property type="nucleotide sequence ID" value="NZ_JACIDX010000037.1"/>
</dbReference>
<dbReference type="AlphaFoldDB" id="A0A7W6CJN7"/>
<evidence type="ECO:0000313" key="3">
    <source>
        <dbReference type="Proteomes" id="UP000548867"/>
    </source>
</evidence>
<feature type="region of interest" description="Disordered" evidence="1">
    <location>
        <begin position="76"/>
        <end position="131"/>
    </location>
</feature>
<protein>
    <submittedName>
        <fullName evidence="2">Uncharacterized protein</fullName>
    </submittedName>
</protein>
<feature type="compositionally biased region" description="Polar residues" evidence="1">
    <location>
        <begin position="88"/>
        <end position="101"/>
    </location>
</feature>
<accession>A0A7W6CJN7</accession>